<dbReference type="AlphaFoldDB" id="A0A5J5SKU2"/>
<keyword evidence="2" id="KW-1185">Reference proteome</keyword>
<name>A0A5J5SKU2_GOSBA</name>
<evidence type="ECO:0000313" key="1">
    <source>
        <dbReference type="EMBL" id="KAB2042924.1"/>
    </source>
</evidence>
<protein>
    <submittedName>
        <fullName evidence="1">Uncharacterized protein</fullName>
    </submittedName>
</protein>
<sequence>MFFELFLQWRKKKTLRFTPEGSRGPDCSVECFFPLICCMDMNHMIIFLRIVEQSDIKSVMSTRFFFFLNTMEELNCILIY</sequence>
<gene>
    <name evidence="1" type="ORF">ES319_D02G251700v1</name>
</gene>
<organism evidence="1 2">
    <name type="scientific">Gossypium barbadense</name>
    <name type="common">Sea Island cotton</name>
    <name type="synonym">Hibiscus barbadensis</name>
    <dbReference type="NCBI Taxonomy" id="3634"/>
    <lineage>
        <taxon>Eukaryota</taxon>
        <taxon>Viridiplantae</taxon>
        <taxon>Streptophyta</taxon>
        <taxon>Embryophyta</taxon>
        <taxon>Tracheophyta</taxon>
        <taxon>Spermatophyta</taxon>
        <taxon>Magnoliopsida</taxon>
        <taxon>eudicotyledons</taxon>
        <taxon>Gunneridae</taxon>
        <taxon>Pentapetalae</taxon>
        <taxon>rosids</taxon>
        <taxon>malvids</taxon>
        <taxon>Malvales</taxon>
        <taxon>Malvaceae</taxon>
        <taxon>Malvoideae</taxon>
        <taxon>Gossypium</taxon>
    </lineage>
</organism>
<accession>A0A5J5SKU2</accession>
<evidence type="ECO:0000313" key="2">
    <source>
        <dbReference type="Proteomes" id="UP000327439"/>
    </source>
</evidence>
<dbReference type="EMBL" id="CM018216">
    <property type="protein sequence ID" value="KAB2042924.1"/>
    <property type="molecule type" value="Genomic_DNA"/>
</dbReference>
<proteinExistence type="predicted"/>
<reference evidence="2" key="1">
    <citation type="journal article" date="2020" name="Nat. Genet.">
        <title>Genomic diversifications of five Gossypium allopolyploid species and their impact on cotton improvement.</title>
        <authorList>
            <person name="Chen Z.J."/>
            <person name="Sreedasyam A."/>
            <person name="Ando A."/>
            <person name="Song Q."/>
            <person name="De Santiago L.M."/>
            <person name="Hulse-Kemp A.M."/>
            <person name="Ding M."/>
            <person name="Ye W."/>
            <person name="Kirkbride R.C."/>
            <person name="Jenkins J."/>
            <person name="Plott C."/>
            <person name="Lovell J."/>
            <person name="Lin Y.M."/>
            <person name="Vaughn R."/>
            <person name="Liu B."/>
            <person name="Simpson S."/>
            <person name="Scheffler B.E."/>
            <person name="Wen L."/>
            <person name="Saski C.A."/>
            <person name="Grover C.E."/>
            <person name="Hu G."/>
            <person name="Conover J.L."/>
            <person name="Carlson J.W."/>
            <person name="Shu S."/>
            <person name="Boston L.B."/>
            <person name="Williams M."/>
            <person name="Peterson D.G."/>
            <person name="McGee K."/>
            <person name="Jones D.C."/>
            <person name="Wendel J.F."/>
            <person name="Stelly D.M."/>
            <person name="Grimwood J."/>
            <person name="Schmutz J."/>
        </authorList>
    </citation>
    <scope>NUCLEOTIDE SEQUENCE [LARGE SCALE GENOMIC DNA]</scope>
    <source>
        <strain evidence="2">cv. 3-79</strain>
    </source>
</reference>
<dbReference type="Proteomes" id="UP000327439">
    <property type="component" value="Chromosome D02"/>
</dbReference>